<dbReference type="RefSeq" id="WP_059435418.1">
    <property type="nucleotide sequence ID" value="NZ_FAVB01000005.1"/>
</dbReference>
<organism evidence="1 2">
    <name type="scientific">Campylobacter hyointestinalis subsp. hyointestinalis</name>
    <dbReference type="NCBI Taxonomy" id="91352"/>
    <lineage>
        <taxon>Bacteria</taxon>
        <taxon>Pseudomonadati</taxon>
        <taxon>Campylobacterota</taxon>
        <taxon>Epsilonproteobacteria</taxon>
        <taxon>Campylobacterales</taxon>
        <taxon>Campylobacteraceae</taxon>
        <taxon>Campylobacter</taxon>
    </lineage>
</organism>
<protein>
    <submittedName>
        <fullName evidence="1">Uncharacterized protein</fullName>
    </submittedName>
</protein>
<proteinExistence type="predicted"/>
<evidence type="ECO:0000313" key="1">
    <source>
        <dbReference type="EMBL" id="CUU88633.1"/>
    </source>
</evidence>
<evidence type="ECO:0000313" key="2">
    <source>
        <dbReference type="Proteomes" id="UP000052237"/>
    </source>
</evidence>
<dbReference type="Proteomes" id="UP000052237">
    <property type="component" value="Unassembled WGS sequence"/>
</dbReference>
<comment type="caution">
    <text evidence="1">The sequence shown here is derived from an EMBL/GenBank/DDBJ whole genome shotgun (WGS) entry which is preliminary data.</text>
</comment>
<gene>
    <name evidence="1" type="ORF">ERS686654_01906</name>
</gene>
<name>A0A0S4SSB5_CAMHY</name>
<keyword evidence="2" id="KW-1185">Reference proteome</keyword>
<dbReference type="EMBL" id="FAVB01000005">
    <property type="protein sequence ID" value="CUU88633.1"/>
    <property type="molecule type" value="Genomic_DNA"/>
</dbReference>
<reference evidence="1 2" key="1">
    <citation type="submission" date="2015-11" db="EMBL/GenBank/DDBJ databases">
        <authorList>
            <consortium name="Pathogen Informatics"/>
        </authorList>
    </citation>
    <scope>NUCLEOTIDE SEQUENCE [LARGE SCALE GENOMIC DNA]</scope>
    <source>
        <strain evidence="1 2">006A-0059</strain>
    </source>
</reference>
<sequence length="254" mass="29678">MVLYNRGFELIGMSRETLNLFGFNDIDTFFKSHKDISDFFVQKSIFYNQNVHFIDLIVNHPEFNLQNIVLKLDSTEVININIDVDIILLKDNDDYLYQVSITKDGMKCDLSIRALPELRLPDIGIAKDGSKTLDLEHNDKYKLSKEWLIKLSHLVSPSMDKFEKDVLSFLEYAKICYDKLCDAVLLEDETTVHEITRSLFPLCEALKFDEFTRTLKQLEISIHNQNSSFSLDKYNFFITQLENIMKEGLHEKDI</sequence>
<dbReference type="AlphaFoldDB" id="A0A0S4SSB5"/>
<accession>A0A0S4SSB5</accession>